<organism evidence="4">
    <name type="scientific">hydrothermal vent metagenome</name>
    <dbReference type="NCBI Taxonomy" id="652676"/>
    <lineage>
        <taxon>unclassified sequences</taxon>
        <taxon>metagenomes</taxon>
        <taxon>ecological metagenomes</taxon>
    </lineage>
</organism>
<dbReference type="EMBL" id="UOEA01000087">
    <property type="protein sequence ID" value="VAV85447.1"/>
    <property type="molecule type" value="Genomic_DNA"/>
</dbReference>
<gene>
    <name evidence="4" type="ORF">MNBD_DELTA01-1021</name>
</gene>
<evidence type="ECO:0000313" key="4">
    <source>
        <dbReference type="EMBL" id="VAV85447.1"/>
    </source>
</evidence>
<feature type="domain" description="Calcineurin-like phosphoesterase" evidence="3">
    <location>
        <begin position="59"/>
        <end position="223"/>
    </location>
</feature>
<accession>A0A3B0R143</accession>
<reference evidence="4" key="1">
    <citation type="submission" date="2018-06" db="EMBL/GenBank/DDBJ databases">
        <authorList>
            <person name="Zhirakovskaya E."/>
        </authorList>
    </citation>
    <scope>NUCLEOTIDE SEQUENCE</scope>
</reference>
<name>A0A3B0R143_9ZZZZ</name>
<dbReference type="PROSITE" id="PS51318">
    <property type="entry name" value="TAT"/>
    <property type="match status" value="1"/>
</dbReference>
<dbReference type="AlphaFoldDB" id="A0A3B0R143"/>
<dbReference type="InterPro" id="IPR004843">
    <property type="entry name" value="Calcineurin-like_PHP"/>
</dbReference>
<evidence type="ECO:0000256" key="1">
    <source>
        <dbReference type="ARBA" id="ARBA00022723"/>
    </source>
</evidence>
<evidence type="ECO:0000256" key="2">
    <source>
        <dbReference type="ARBA" id="ARBA00022801"/>
    </source>
</evidence>
<dbReference type="GO" id="GO:0008758">
    <property type="term" value="F:UDP-2,3-diacylglucosamine hydrolase activity"/>
    <property type="evidence" value="ECO:0007669"/>
    <property type="project" value="TreeGrafter"/>
</dbReference>
<dbReference type="Gene3D" id="3.60.21.10">
    <property type="match status" value="1"/>
</dbReference>
<dbReference type="SUPFAM" id="SSF56300">
    <property type="entry name" value="Metallo-dependent phosphatases"/>
    <property type="match status" value="1"/>
</dbReference>
<evidence type="ECO:0000259" key="3">
    <source>
        <dbReference type="Pfam" id="PF00149"/>
    </source>
</evidence>
<dbReference type="InterPro" id="IPR051158">
    <property type="entry name" value="Metallophosphoesterase_sf"/>
</dbReference>
<dbReference type="PANTHER" id="PTHR31302:SF31">
    <property type="entry name" value="PHOSPHODIESTERASE YAEI"/>
    <property type="match status" value="1"/>
</dbReference>
<dbReference type="GO" id="GO:0009245">
    <property type="term" value="P:lipid A biosynthetic process"/>
    <property type="evidence" value="ECO:0007669"/>
    <property type="project" value="TreeGrafter"/>
</dbReference>
<dbReference type="PANTHER" id="PTHR31302">
    <property type="entry name" value="TRANSMEMBRANE PROTEIN WITH METALLOPHOSPHOESTERASE DOMAIN-RELATED"/>
    <property type="match status" value="1"/>
</dbReference>
<dbReference type="GO" id="GO:0016020">
    <property type="term" value="C:membrane"/>
    <property type="evidence" value="ECO:0007669"/>
    <property type="project" value="GOC"/>
</dbReference>
<keyword evidence="1" id="KW-0479">Metal-binding</keyword>
<dbReference type="InterPro" id="IPR029052">
    <property type="entry name" value="Metallo-depent_PP-like"/>
</dbReference>
<dbReference type="Pfam" id="PF00149">
    <property type="entry name" value="Metallophos"/>
    <property type="match status" value="1"/>
</dbReference>
<keyword evidence="2" id="KW-0378">Hydrolase</keyword>
<dbReference type="CDD" id="cd07385">
    <property type="entry name" value="MPP_YkuE_C"/>
    <property type="match status" value="1"/>
</dbReference>
<protein>
    <recommendedName>
        <fullName evidence="3">Calcineurin-like phosphoesterase domain-containing protein</fullName>
    </recommendedName>
</protein>
<dbReference type="InterPro" id="IPR006311">
    <property type="entry name" value="TAT_signal"/>
</dbReference>
<sequence>MITRRKFIKILAYSAGGLTLASGGAVALLANSRYYAPRRIVVENVTIPIKGLPAEFDGFKICQITDIHHGYQVEMEFVDKALDIAMRLNPDIYALTGDYASYKTEFADAVIGRLAMLKGVYNTVAVLGNHDHWVGWHRHVHKVIRKSGIGLLNNTHIMLEKGGAKLCIAGVDDLRVGRPDLEKALFGVPEDVPRVLLSHNPDLADEKLGDNRVDLMLSGHTHGGQIRLPFSLYAPYTNSRYGQKYTGGIVKMGETQVYVSRGLGTITIPVRFNCPPEITLLRLVRA</sequence>
<proteinExistence type="predicted"/>
<dbReference type="GO" id="GO:0046872">
    <property type="term" value="F:metal ion binding"/>
    <property type="evidence" value="ECO:0007669"/>
    <property type="project" value="UniProtKB-KW"/>
</dbReference>